<reference evidence="7" key="1">
    <citation type="submission" date="2020-06" db="EMBL/GenBank/DDBJ databases">
        <title>A chromosome-scale genome assembly of Talaromyces rugulosus W13939.</title>
        <authorList>
            <person name="Wang B."/>
            <person name="Guo L."/>
            <person name="Ye K."/>
            <person name="Wang L."/>
        </authorList>
    </citation>
    <scope>NUCLEOTIDE SEQUENCE [LARGE SCALE GENOMIC DNA]</scope>
    <source>
        <strain evidence="7">W13939</strain>
    </source>
</reference>
<comment type="similarity">
    <text evidence="1">Belongs to the oxygen-dependent FAD-linked oxidoreductase family.</text>
</comment>
<dbReference type="Pfam" id="PF01565">
    <property type="entry name" value="FAD_binding_4"/>
    <property type="match status" value="1"/>
</dbReference>
<gene>
    <name evidence="6" type="ORF">TRUGW13939_11409</name>
</gene>
<evidence type="ECO:0000256" key="1">
    <source>
        <dbReference type="ARBA" id="ARBA00005466"/>
    </source>
</evidence>
<dbReference type="GO" id="GO:0016491">
    <property type="term" value="F:oxidoreductase activity"/>
    <property type="evidence" value="ECO:0007669"/>
    <property type="project" value="UniProtKB-KW"/>
</dbReference>
<dbReference type="Proteomes" id="UP000509510">
    <property type="component" value="Chromosome VI"/>
</dbReference>
<proteinExistence type="inferred from homology"/>
<evidence type="ECO:0000256" key="4">
    <source>
        <dbReference type="ARBA" id="ARBA00023002"/>
    </source>
</evidence>
<evidence type="ECO:0000313" key="7">
    <source>
        <dbReference type="Proteomes" id="UP000509510"/>
    </source>
</evidence>
<dbReference type="KEGG" id="trg:TRUGW13939_11409"/>
<dbReference type="EMBL" id="CP055903">
    <property type="protein sequence ID" value="QKX64236.1"/>
    <property type="molecule type" value="Genomic_DNA"/>
</dbReference>
<accession>A0A7H8RDD8</accession>
<dbReference type="InterPro" id="IPR016166">
    <property type="entry name" value="FAD-bd_PCMH"/>
</dbReference>
<sequence length="513" mass="55540">MLLDSKNVGQTAIALLALGSPTAATSLSTVEYSTGTPPCDAIIQAGLGHRLLFATDPQYEPRIESYWALNPRRRPYCLAQPHTPQEVSTIMTALLEVESAGDWSIAVRAGGHNIGHTNNIDTGVTIDLEYLNQTTYSIDTNVASVSPGSHWQDVYAELHKHGVVVTGGRDGDVGVGGFLLGGGSTYYMAQTGFGCDSIVNYEVVLINGSIINANSTANSDLWRALKGGGSNFGIVTRYDMEALDDKKLAHGTRTIAGNHTAQFLSAVVDFTNSQQKYNNDALVPYLLHAEGEDFLETIEVNLDGDTASPGFEKFRQIPSITPFTQNVEPLSVAAANSTVSGSSWYVSGGTLTFRNDEKILNYAAKVHKEYAQAVDNAIGKKSYVSTIFLQPLPSFFAEISEEKGGNMFAGTMKGQNSVLWTATSLVYTNQSDLAVVESHMREMTAKLKSYSVSVDGDNDLIYLNYADSLQDPLGSYPKENVEHMKQVAAKYDPEGKFQTRFPGGFKISRVDDA</sequence>
<dbReference type="GeneID" id="55998887"/>
<keyword evidence="2" id="KW-0285">Flavoprotein</keyword>
<dbReference type="InterPro" id="IPR036318">
    <property type="entry name" value="FAD-bd_PCMH-like_sf"/>
</dbReference>
<dbReference type="SUPFAM" id="SSF56176">
    <property type="entry name" value="FAD-binding/transporter-associated domain-like"/>
    <property type="match status" value="1"/>
</dbReference>
<evidence type="ECO:0000313" key="6">
    <source>
        <dbReference type="EMBL" id="QKX64236.1"/>
    </source>
</evidence>
<evidence type="ECO:0000256" key="3">
    <source>
        <dbReference type="ARBA" id="ARBA00022827"/>
    </source>
</evidence>
<keyword evidence="3" id="KW-0274">FAD</keyword>
<dbReference type="Gene3D" id="3.30.465.10">
    <property type="match status" value="1"/>
</dbReference>
<dbReference type="PANTHER" id="PTHR42973">
    <property type="entry name" value="BINDING OXIDOREDUCTASE, PUTATIVE (AFU_ORTHOLOGUE AFUA_1G17690)-RELATED"/>
    <property type="match status" value="1"/>
</dbReference>
<evidence type="ECO:0000256" key="2">
    <source>
        <dbReference type="ARBA" id="ARBA00022630"/>
    </source>
</evidence>
<dbReference type="InterPro" id="IPR016169">
    <property type="entry name" value="FAD-bd_PCMH_sub2"/>
</dbReference>
<dbReference type="InterPro" id="IPR050416">
    <property type="entry name" value="FAD-linked_Oxidoreductase"/>
</dbReference>
<dbReference type="OrthoDB" id="2151789at2759"/>
<keyword evidence="7" id="KW-1185">Reference proteome</keyword>
<keyword evidence="4" id="KW-0560">Oxidoreductase</keyword>
<dbReference type="InterPro" id="IPR006094">
    <property type="entry name" value="Oxid_FAD_bind_N"/>
</dbReference>
<feature type="domain" description="FAD-binding PCMH-type" evidence="5">
    <location>
        <begin position="71"/>
        <end position="245"/>
    </location>
</feature>
<name>A0A7H8RDD8_TALRU</name>
<evidence type="ECO:0000259" key="5">
    <source>
        <dbReference type="PROSITE" id="PS51387"/>
    </source>
</evidence>
<dbReference type="RefSeq" id="XP_035350410.1">
    <property type="nucleotide sequence ID" value="XM_035494517.1"/>
</dbReference>
<organism evidence="6 7">
    <name type="scientific">Talaromyces rugulosus</name>
    <name type="common">Penicillium rugulosum</name>
    <dbReference type="NCBI Taxonomy" id="121627"/>
    <lineage>
        <taxon>Eukaryota</taxon>
        <taxon>Fungi</taxon>
        <taxon>Dikarya</taxon>
        <taxon>Ascomycota</taxon>
        <taxon>Pezizomycotina</taxon>
        <taxon>Eurotiomycetes</taxon>
        <taxon>Eurotiomycetidae</taxon>
        <taxon>Eurotiales</taxon>
        <taxon>Trichocomaceae</taxon>
        <taxon>Talaromyces</taxon>
        <taxon>Talaromyces sect. Islandici</taxon>
    </lineage>
</organism>
<dbReference type="AlphaFoldDB" id="A0A7H8RDD8"/>
<protein>
    <recommendedName>
        <fullName evidence="5">FAD-binding PCMH-type domain-containing protein</fullName>
    </recommendedName>
</protein>
<dbReference type="PROSITE" id="PS51387">
    <property type="entry name" value="FAD_PCMH"/>
    <property type="match status" value="1"/>
</dbReference>
<dbReference type="GO" id="GO:0071949">
    <property type="term" value="F:FAD binding"/>
    <property type="evidence" value="ECO:0007669"/>
    <property type="project" value="InterPro"/>
</dbReference>
<dbReference type="PANTHER" id="PTHR42973:SF53">
    <property type="entry name" value="FAD-BINDING PCMH-TYPE DOMAIN-CONTAINING PROTEIN-RELATED"/>
    <property type="match status" value="1"/>
</dbReference>